<dbReference type="GO" id="GO:0042744">
    <property type="term" value="P:hydrogen peroxide catabolic process"/>
    <property type="evidence" value="ECO:0007669"/>
    <property type="project" value="TreeGrafter"/>
</dbReference>
<dbReference type="GO" id="GO:0008379">
    <property type="term" value="F:thioredoxin peroxidase activity"/>
    <property type="evidence" value="ECO:0007669"/>
    <property type="project" value="TreeGrafter"/>
</dbReference>
<evidence type="ECO:0000256" key="6">
    <source>
        <dbReference type="ARBA" id="ARBA00023157"/>
    </source>
</evidence>
<evidence type="ECO:0000256" key="4">
    <source>
        <dbReference type="ARBA" id="ARBA00022862"/>
    </source>
</evidence>
<dbReference type="FunFam" id="3.30.1020.10:FF:000002">
    <property type="entry name" value="Peroxiredoxin"/>
    <property type="match status" value="1"/>
</dbReference>
<feature type="binding site" evidence="10">
    <location>
        <position position="123"/>
    </location>
    <ligand>
        <name>substrate</name>
    </ligand>
</feature>
<dbReference type="OrthoDB" id="9812811at2"/>
<dbReference type="EC" id="1.11.1.24" evidence="10"/>
<comment type="function">
    <text evidence="9 10">Thiol-specific peroxidase that catalyzes the reduction of hydrogen peroxide and organic hydroperoxides to water and alcohols, respectively. Plays a role in cell protection against oxidative stress by detoxifying peroxides.</text>
</comment>
<dbReference type="GO" id="GO:0033554">
    <property type="term" value="P:cellular response to stress"/>
    <property type="evidence" value="ECO:0007669"/>
    <property type="project" value="TreeGrafter"/>
</dbReference>
<dbReference type="InterPro" id="IPR050217">
    <property type="entry name" value="Peroxiredoxin"/>
</dbReference>
<name>A0A4R1QEH0_9BACL</name>
<evidence type="ECO:0000256" key="7">
    <source>
        <dbReference type="ARBA" id="ARBA00023284"/>
    </source>
</evidence>
<organism evidence="13 14">
    <name type="scientific">Thermolongibacillus altinsuensis</name>
    <dbReference type="NCBI Taxonomy" id="575256"/>
    <lineage>
        <taxon>Bacteria</taxon>
        <taxon>Bacillati</taxon>
        <taxon>Bacillota</taxon>
        <taxon>Bacilli</taxon>
        <taxon>Bacillales</taxon>
        <taxon>Anoxybacillaceae</taxon>
        <taxon>Thermolongibacillus</taxon>
    </lineage>
</organism>
<dbReference type="Pfam" id="PF00578">
    <property type="entry name" value="AhpC-TSA"/>
    <property type="match status" value="1"/>
</dbReference>
<evidence type="ECO:0000256" key="2">
    <source>
        <dbReference type="ARBA" id="ARBA00022490"/>
    </source>
</evidence>
<feature type="disulfide bond" description="Interchain (with Cys-47); in linked form" evidence="10">
    <location>
        <position position="213"/>
    </location>
</feature>
<comment type="caution">
    <text evidence="13">The sequence shown here is derived from an EMBL/GenBank/DDBJ whole genome shotgun (WGS) entry which is preliminary data.</text>
</comment>
<dbReference type="GO" id="GO:0005829">
    <property type="term" value="C:cytosol"/>
    <property type="evidence" value="ECO:0007669"/>
    <property type="project" value="TreeGrafter"/>
</dbReference>
<comment type="subunit">
    <text evidence="10">Homodecamer. Pentamer of dimers that assemble into a ring structure.</text>
</comment>
<keyword evidence="2 10" id="KW-0963">Cytoplasm</keyword>
<dbReference type="InterPro" id="IPR013766">
    <property type="entry name" value="Thioredoxin_domain"/>
</dbReference>
<evidence type="ECO:0000256" key="9">
    <source>
        <dbReference type="ARBA" id="ARBA00037420"/>
    </source>
</evidence>
<evidence type="ECO:0000256" key="10">
    <source>
        <dbReference type="HAMAP-Rule" id="MF_00401"/>
    </source>
</evidence>
<dbReference type="NCBIfam" id="NF009668">
    <property type="entry name" value="PRK13189.1"/>
    <property type="match status" value="1"/>
</dbReference>
<keyword evidence="3 10" id="KW-0575">Peroxidase</keyword>
<dbReference type="Gene3D" id="3.30.1020.10">
    <property type="entry name" value="Antioxidant, Horf6, Chain A, domain2"/>
    <property type="match status" value="1"/>
</dbReference>
<dbReference type="PIRSF" id="PIRSF000239">
    <property type="entry name" value="AHPC"/>
    <property type="match status" value="1"/>
</dbReference>
<reference evidence="13 14" key="1">
    <citation type="submission" date="2019-03" db="EMBL/GenBank/DDBJ databases">
        <title>Genomic Encyclopedia of Type Strains, Phase IV (KMG-IV): sequencing the most valuable type-strain genomes for metagenomic binning, comparative biology and taxonomic classification.</title>
        <authorList>
            <person name="Goeker M."/>
        </authorList>
    </citation>
    <scope>NUCLEOTIDE SEQUENCE [LARGE SCALE GENOMIC DNA]</scope>
    <source>
        <strain evidence="13 14">DSM 24979</strain>
    </source>
</reference>
<feature type="disulfide bond" description="Alternate" evidence="10">
    <location>
        <begin position="207"/>
        <end position="213"/>
    </location>
</feature>
<dbReference type="Gene3D" id="3.40.30.10">
    <property type="entry name" value="Glutaredoxin"/>
    <property type="match status" value="1"/>
</dbReference>
<comment type="subcellular location">
    <subcellularLocation>
        <location evidence="10">Cytoplasm</location>
    </subcellularLocation>
</comment>
<feature type="disulfide bond" description="Interchain (with Cys-213); in linked form" evidence="10">
    <location>
        <position position="47"/>
    </location>
</feature>
<dbReference type="InterPro" id="IPR045020">
    <property type="entry name" value="PRX_1cys"/>
</dbReference>
<keyword evidence="4 10" id="KW-0049">Antioxidant</keyword>
<keyword evidence="5 10" id="KW-0560">Oxidoreductase</keyword>
<dbReference type="InterPro" id="IPR000866">
    <property type="entry name" value="AhpC/TSA"/>
</dbReference>
<comment type="catalytic activity">
    <reaction evidence="10">
        <text>a hydroperoxide + [thioredoxin]-dithiol = an alcohol + [thioredoxin]-disulfide + H2O</text>
        <dbReference type="Rhea" id="RHEA:62620"/>
        <dbReference type="Rhea" id="RHEA-COMP:10698"/>
        <dbReference type="Rhea" id="RHEA-COMP:10700"/>
        <dbReference type="ChEBI" id="CHEBI:15377"/>
        <dbReference type="ChEBI" id="CHEBI:29950"/>
        <dbReference type="ChEBI" id="CHEBI:30879"/>
        <dbReference type="ChEBI" id="CHEBI:35924"/>
        <dbReference type="ChEBI" id="CHEBI:50058"/>
        <dbReference type="EC" id="1.11.1.24"/>
    </reaction>
</comment>
<comment type="similarity">
    <text evidence="8 10">Belongs to the peroxiredoxin family. Prx6 subfamily.</text>
</comment>
<dbReference type="GO" id="GO:0006979">
    <property type="term" value="P:response to oxidative stress"/>
    <property type="evidence" value="ECO:0007669"/>
    <property type="project" value="TreeGrafter"/>
</dbReference>
<feature type="domain" description="Thioredoxin" evidence="12">
    <location>
        <begin position="5"/>
        <end position="160"/>
    </location>
</feature>
<dbReference type="PANTHER" id="PTHR10681">
    <property type="entry name" value="THIOREDOXIN PEROXIDASE"/>
    <property type="match status" value="1"/>
</dbReference>
<dbReference type="GO" id="GO:0045454">
    <property type="term" value="P:cell redox homeostasis"/>
    <property type="evidence" value="ECO:0007669"/>
    <property type="project" value="TreeGrafter"/>
</dbReference>
<proteinExistence type="inferred from homology"/>
<accession>A0A4R1QEH0</accession>
<dbReference type="InterPro" id="IPR036249">
    <property type="entry name" value="Thioredoxin-like_sf"/>
</dbReference>
<dbReference type="AlphaFoldDB" id="A0A4R1QEH0"/>
<protein>
    <recommendedName>
        <fullName evidence="10">Peroxiredoxin</fullName>
        <ecNumber evidence="10">1.11.1.24</ecNumber>
    </recommendedName>
    <alternativeName>
        <fullName evidence="10">Thioredoxin peroxidase</fullName>
    </alternativeName>
    <alternativeName>
        <fullName evidence="10">Thioredoxin-dependent peroxiredoxin</fullName>
    </alternativeName>
</protein>
<feature type="active site" description="Cysteine sulfenic acid (-SOH) intermediate" evidence="10">
    <location>
        <position position="47"/>
    </location>
</feature>
<dbReference type="CDD" id="cd03016">
    <property type="entry name" value="PRX_1cys"/>
    <property type="match status" value="1"/>
</dbReference>
<dbReference type="RefSeq" id="WP_132948332.1">
    <property type="nucleotide sequence ID" value="NZ_BSVG01000002.1"/>
</dbReference>
<evidence type="ECO:0000256" key="11">
    <source>
        <dbReference type="PIRSR" id="PIRSR000239-1"/>
    </source>
</evidence>
<dbReference type="PROSITE" id="PS51352">
    <property type="entry name" value="THIOREDOXIN_2"/>
    <property type="match status" value="1"/>
</dbReference>
<keyword evidence="6 10" id="KW-1015">Disulfide bond</keyword>
<gene>
    <name evidence="13" type="ORF">EDD69_106146</name>
</gene>
<dbReference type="PANTHER" id="PTHR10681:SF128">
    <property type="entry name" value="THIOREDOXIN-DEPENDENT PEROXIDE REDUCTASE, MITOCHONDRIAL"/>
    <property type="match status" value="1"/>
</dbReference>
<dbReference type="Proteomes" id="UP000295658">
    <property type="component" value="Unassembled WGS sequence"/>
</dbReference>
<evidence type="ECO:0000256" key="1">
    <source>
        <dbReference type="ARBA" id="ARBA00009796"/>
    </source>
</evidence>
<evidence type="ECO:0000313" key="14">
    <source>
        <dbReference type="Proteomes" id="UP000295658"/>
    </source>
</evidence>
<dbReference type="Pfam" id="PF10417">
    <property type="entry name" value="1-cysPrx_C"/>
    <property type="match status" value="1"/>
</dbReference>
<comment type="similarity">
    <text evidence="1">Belongs to the peroxiredoxin family. AhpC/Prx1 subfamily.</text>
</comment>
<comment type="miscellaneous">
    <text evidence="10">The active site is a conserved redox-active cysteine residue, the peroxidatic cysteine (C(P)), which makes the nucleophilic attack on the peroxide substrate. The peroxide oxidizes the C(P)-SH to cysteine sulfenic acid (C(P)-SOH), which then reacts with another cysteine residue, the resolving cysteine (C(R)), to form a disulfide bridge. The disulfide is subsequently reduced by an appropriate electron donor to complete the catalytic cycle. Although the primary sequence of this enzyme is similar to those of the 1-Cys Prx6 enzymes, its catalytic properties resemble those of the typical 2-Cys Prxs and C(R) is provided by the other dimeric subunit to form an intersubunit disulfide. The disulfide is subsequently reduced by thioredoxin.</text>
</comment>
<evidence type="ECO:0000256" key="3">
    <source>
        <dbReference type="ARBA" id="ARBA00022559"/>
    </source>
</evidence>
<dbReference type="EMBL" id="SLUL01000006">
    <property type="protein sequence ID" value="TCL49790.1"/>
    <property type="molecule type" value="Genomic_DNA"/>
</dbReference>
<dbReference type="InterPro" id="IPR022915">
    <property type="entry name" value="Peroxiredoxin_TDXH"/>
</dbReference>
<dbReference type="SUPFAM" id="SSF52833">
    <property type="entry name" value="Thioredoxin-like"/>
    <property type="match status" value="1"/>
</dbReference>
<dbReference type="HAMAP" id="MF_00401">
    <property type="entry name" value="Peroxiredoxin"/>
    <property type="match status" value="1"/>
</dbReference>
<evidence type="ECO:0000256" key="8">
    <source>
        <dbReference type="ARBA" id="ARBA00025719"/>
    </source>
</evidence>
<evidence type="ECO:0000259" key="12">
    <source>
        <dbReference type="PROSITE" id="PS51352"/>
    </source>
</evidence>
<keyword evidence="14" id="KW-1185">Reference proteome</keyword>
<dbReference type="InterPro" id="IPR019479">
    <property type="entry name" value="Peroxiredoxin_C"/>
</dbReference>
<feature type="active site" description="Cysteine sulfenic acid (-SOH) intermediate; for peroxidase activity" evidence="11">
    <location>
        <position position="47"/>
    </location>
</feature>
<keyword evidence="7 10" id="KW-0676">Redox-active center</keyword>
<dbReference type="InterPro" id="IPR024706">
    <property type="entry name" value="Peroxiredoxin_AhpC-typ"/>
</dbReference>
<evidence type="ECO:0000256" key="5">
    <source>
        <dbReference type="ARBA" id="ARBA00023002"/>
    </source>
</evidence>
<sequence length="219" mass="25299">MEQSLKIGDRFPQLIAHTTLGKKALPDDYKGRWFILFSHPGDFTPVCTTEFISFEQWSGKFRQLNTELIGLSIDQVFSHLKWIEWIKEKTGVHITFPIIADPLGEIAKQLGMISPKKGTRTVRGVFIVDGRGVIRQILYYPQEIGRNVSEIWRSVYALQTATAYKISTPENWPNNPFLGSHVIIPPADTVEKINNRYKQQKEGKIQCLDWWFCYRAVEQ</sequence>
<evidence type="ECO:0000313" key="13">
    <source>
        <dbReference type="EMBL" id="TCL49790.1"/>
    </source>
</evidence>